<evidence type="ECO:0000313" key="2">
    <source>
        <dbReference type="EMBL" id="SDJ16033.1"/>
    </source>
</evidence>
<dbReference type="AlphaFoldDB" id="A0A7Z7BG89"/>
<reference evidence="2" key="1">
    <citation type="submission" date="2016-10" db="EMBL/GenBank/DDBJ databases">
        <authorList>
            <person name="Varghese N."/>
            <person name="Submissions S."/>
        </authorList>
    </citation>
    <scope>NUCLEOTIDE SEQUENCE [LARGE SCALE GENOMIC DNA]</scope>
    <source>
        <strain evidence="2">YR281</strain>
    </source>
</reference>
<dbReference type="RefSeq" id="WP_091788852.1">
    <property type="nucleotide sequence ID" value="NZ_FNDI01000035.1"/>
</dbReference>
<dbReference type="InterPro" id="IPR004183">
    <property type="entry name" value="Xdiol_dOase_suB"/>
</dbReference>
<proteinExistence type="predicted"/>
<evidence type="ECO:0000313" key="3">
    <source>
        <dbReference type="Proteomes" id="UP000198900"/>
    </source>
</evidence>
<dbReference type="Pfam" id="PF02900">
    <property type="entry name" value="LigB"/>
    <property type="match status" value="1"/>
</dbReference>
<sequence length="279" mass="30072">MGKIVGAFLVPHDPVMYVAPEAPPKEQRDSVWGAYRECAQRLKALKPTTVVIIGCDHYILFGPQCLPGYLIAIGDVDGPIDQLPGLKRSTLHNNETLATRIATHGRATGFDWAVARAFTVDHSVAIPQQLLVNPLRTDGLDVKTIPVYLACGVDPYITLRRAAELGGQIRQSVEGSQDDERVVVIGSGGISHWVGSAQMGRVNEAFDREIIGYAEKGDLDALCRLTDDYILKSGGEGAMEIRNWACAMGALGGAQGELIAYEAVPAWVTGLGFVQLHPQ</sequence>
<organism evidence="2 3">
    <name type="scientific">Paraburkholderia steynii</name>
    <dbReference type="NCBI Taxonomy" id="1245441"/>
    <lineage>
        <taxon>Bacteria</taxon>
        <taxon>Pseudomonadati</taxon>
        <taxon>Pseudomonadota</taxon>
        <taxon>Betaproteobacteria</taxon>
        <taxon>Burkholderiales</taxon>
        <taxon>Burkholderiaceae</taxon>
        <taxon>Paraburkholderia</taxon>
    </lineage>
</organism>
<dbReference type="Gene3D" id="3.40.830.10">
    <property type="entry name" value="LigB-like"/>
    <property type="match status" value="1"/>
</dbReference>
<gene>
    <name evidence="2" type="ORF">SAMN04487926_13573</name>
</gene>
<protein>
    <submittedName>
        <fullName evidence="2">Protocatechuate 4,5-dioxygenase, beta chain</fullName>
    </submittedName>
</protein>
<keyword evidence="3" id="KW-1185">Reference proteome</keyword>
<dbReference type="Proteomes" id="UP000198900">
    <property type="component" value="Unassembled WGS sequence"/>
</dbReference>
<dbReference type="GO" id="GO:0016702">
    <property type="term" value="F:oxidoreductase activity, acting on single donors with incorporation of molecular oxygen, incorporation of two atoms of oxygen"/>
    <property type="evidence" value="ECO:0007669"/>
    <property type="project" value="UniProtKB-ARBA"/>
</dbReference>
<dbReference type="GO" id="GO:0008198">
    <property type="term" value="F:ferrous iron binding"/>
    <property type="evidence" value="ECO:0007669"/>
    <property type="project" value="InterPro"/>
</dbReference>
<feature type="domain" description="Extradiol ring-cleavage dioxygenase class III enzyme subunit B" evidence="1">
    <location>
        <begin position="7"/>
        <end position="271"/>
    </location>
</feature>
<evidence type="ECO:0000259" key="1">
    <source>
        <dbReference type="Pfam" id="PF02900"/>
    </source>
</evidence>
<dbReference type="SUPFAM" id="SSF53213">
    <property type="entry name" value="LigB-like"/>
    <property type="match status" value="1"/>
</dbReference>
<name>A0A7Z7BG89_9BURK</name>
<dbReference type="EMBL" id="FNDI01000035">
    <property type="protein sequence ID" value="SDJ16033.1"/>
    <property type="molecule type" value="Genomic_DNA"/>
</dbReference>
<comment type="caution">
    <text evidence="2">The sequence shown here is derived from an EMBL/GenBank/DDBJ whole genome shotgun (WGS) entry which is preliminary data.</text>
</comment>
<accession>A0A7Z7BG89</accession>